<dbReference type="SUPFAM" id="SSF51004">
    <property type="entry name" value="C-terminal (heme d1) domain of cytochrome cd1-nitrite reductase"/>
    <property type="match status" value="1"/>
</dbReference>
<evidence type="ECO:0000313" key="3">
    <source>
        <dbReference type="Proteomes" id="UP000323505"/>
    </source>
</evidence>
<organism evidence="2 3">
    <name type="scientific">Actinomadura decatromicini</name>
    <dbReference type="NCBI Taxonomy" id="2604572"/>
    <lineage>
        <taxon>Bacteria</taxon>
        <taxon>Bacillati</taxon>
        <taxon>Actinomycetota</taxon>
        <taxon>Actinomycetes</taxon>
        <taxon>Streptosporangiales</taxon>
        <taxon>Thermomonosporaceae</taxon>
        <taxon>Actinomadura</taxon>
    </lineage>
</organism>
<dbReference type="InterPro" id="IPR011048">
    <property type="entry name" value="Haem_d1_sf"/>
</dbReference>
<gene>
    <name evidence="2" type="ORF">FXF68_06685</name>
</gene>
<protein>
    <recommendedName>
        <fullName evidence="4">WD40 repeat domain-containing protein</fullName>
    </recommendedName>
</protein>
<feature type="transmembrane region" description="Helical" evidence="1">
    <location>
        <begin position="41"/>
        <end position="61"/>
    </location>
</feature>
<name>A0A5D3G1I6_9ACTN</name>
<keyword evidence="1" id="KW-0472">Membrane</keyword>
<keyword evidence="3" id="KW-1185">Reference proteome</keyword>
<comment type="caution">
    <text evidence="2">The sequence shown here is derived from an EMBL/GenBank/DDBJ whole genome shotgun (WGS) entry which is preliminary data.</text>
</comment>
<keyword evidence="1" id="KW-0812">Transmembrane</keyword>
<dbReference type="Gene3D" id="2.130.10.10">
    <property type="entry name" value="YVTN repeat-like/Quinoprotein amine dehydrogenase"/>
    <property type="match status" value="1"/>
</dbReference>
<dbReference type="RefSeq" id="WP_148757968.1">
    <property type="nucleotide sequence ID" value="NZ_VSRQ01000001.1"/>
</dbReference>
<evidence type="ECO:0000313" key="2">
    <source>
        <dbReference type="EMBL" id="TYK53385.1"/>
    </source>
</evidence>
<evidence type="ECO:0000256" key="1">
    <source>
        <dbReference type="SAM" id="Phobius"/>
    </source>
</evidence>
<dbReference type="Proteomes" id="UP000323505">
    <property type="component" value="Unassembled WGS sequence"/>
</dbReference>
<dbReference type="AlphaFoldDB" id="A0A5D3G1I6"/>
<sequence length="380" mass="41480">MNVERLLKDAAAAETREVTRESLPPLNLPAARRRHRPAGRWTVPVAAVLTVVTVVAVTVVLRGVLRGPETLGAHEGPPFFLATHRKGGVGVFDSWTGRMIDDIPARAGHYAALALSGDRRTAFLAAETAPCRTRIDKVTLRRDGTVAERTALPTVFNAQVDEMAATADGDRVAIVFYNPGDCRDFDDLTVVDASSGVDRGWRLPRQTADSMDYVQSPAWAADGRNLFLATNAPETPRPERDGFLLRRLDTSTADTTLFHAPVVLHSLPDLSSFRPSPDGRTVAAIQQNTDDLGKFGSVSIVKVTLPARPESEKSSFPEVGRMTEGQIAPAAPVDFRATLDATGRHLLVSSRHDRAIFRMDDGRFHRLPDLRRSDLGLIAW</sequence>
<evidence type="ECO:0008006" key="4">
    <source>
        <dbReference type="Google" id="ProtNLM"/>
    </source>
</evidence>
<proteinExistence type="predicted"/>
<keyword evidence="1" id="KW-1133">Transmembrane helix</keyword>
<accession>A0A5D3G1I6</accession>
<dbReference type="EMBL" id="VSRQ01000001">
    <property type="protein sequence ID" value="TYK53385.1"/>
    <property type="molecule type" value="Genomic_DNA"/>
</dbReference>
<reference evidence="2 3" key="1">
    <citation type="submission" date="2019-08" db="EMBL/GenBank/DDBJ databases">
        <title>Actinomadura sp. nov. CYP1-5 isolated from mountain soil.</title>
        <authorList>
            <person name="Songsumanus A."/>
            <person name="Kuncharoen N."/>
            <person name="Kudo T."/>
            <person name="Yuki M."/>
            <person name="Igarashi Y."/>
            <person name="Tanasupawat S."/>
        </authorList>
    </citation>
    <scope>NUCLEOTIDE SEQUENCE [LARGE SCALE GENOMIC DNA]</scope>
    <source>
        <strain evidence="2 3">CYP1-5</strain>
    </source>
</reference>
<dbReference type="InterPro" id="IPR015943">
    <property type="entry name" value="WD40/YVTN_repeat-like_dom_sf"/>
</dbReference>